<dbReference type="Pfam" id="PF00676">
    <property type="entry name" value="E1_dh"/>
    <property type="match status" value="1"/>
</dbReference>
<keyword evidence="8" id="KW-1185">Reference proteome</keyword>
<dbReference type="PANTHER" id="PTHR43380:SF1">
    <property type="entry name" value="2-OXOISOVALERATE DEHYDROGENASE SUBUNIT ALPHA, MITOCHONDRIAL"/>
    <property type="match status" value="1"/>
</dbReference>
<comment type="catalytic activity">
    <reaction evidence="4">
        <text>N(6)-[(R)-lipoyl]-L-lysyl-[protein] + 3-methyl-2-oxobutanoate + H(+) = N(6)-[(R)-S(8)-2-methylpropanoyldihydrolipoyl]-L-lysyl-[protein] + CO2</text>
        <dbReference type="Rhea" id="RHEA:13457"/>
        <dbReference type="Rhea" id="RHEA-COMP:10474"/>
        <dbReference type="Rhea" id="RHEA-COMP:10497"/>
        <dbReference type="ChEBI" id="CHEBI:11851"/>
        <dbReference type="ChEBI" id="CHEBI:15378"/>
        <dbReference type="ChEBI" id="CHEBI:16526"/>
        <dbReference type="ChEBI" id="CHEBI:83099"/>
        <dbReference type="ChEBI" id="CHEBI:83142"/>
        <dbReference type="EC" id="1.2.4.4"/>
    </reaction>
</comment>
<dbReference type="PANTHER" id="PTHR43380">
    <property type="entry name" value="2-OXOISOVALERATE DEHYDROGENASE SUBUNIT ALPHA, MITOCHONDRIAL"/>
    <property type="match status" value="1"/>
</dbReference>
<keyword evidence="7" id="KW-0670">Pyruvate</keyword>
<reference evidence="7 8" key="1">
    <citation type="journal article" date="2021" name="Arch. Microbiol.">
        <title>Myceligenerans indicum sp. nov., an actinobacterium isolated from mangrove sediment of Sundarbans, India.</title>
        <authorList>
            <person name="Asha K."/>
            <person name="Bhadury P."/>
        </authorList>
    </citation>
    <scope>NUCLEOTIDE SEQUENCE [LARGE SCALE GENOMIC DNA]</scope>
    <source>
        <strain evidence="7 8">I2</strain>
    </source>
</reference>
<dbReference type="InterPro" id="IPR050771">
    <property type="entry name" value="Alpha-ketoacid_DH_E1_comp"/>
</dbReference>
<comment type="function">
    <text evidence="4">The branched-chain alpha-keto dehydrogenase complex catalyzes the overall conversion of alpha-keto acids to acyl-CoA and CO(2). It contains multiple copies of three enzymatic components: branched-chain alpha-keto acid decarboxylase (E1), lipoamide acyltransferase (E2) and lipoamide dehydrogenase (E3).</text>
</comment>
<evidence type="ECO:0000313" key="7">
    <source>
        <dbReference type="EMBL" id="MBL0884857.1"/>
    </source>
</evidence>
<evidence type="ECO:0000256" key="5">
    <source>
        <dbReference type="SAM" id="MobiDB-lite"/>
    </source>
</evidence>
<evidence type="ECO:0000256" key="2">
    <source>
        <dbReference type="ARBA" id="ARBA00023002"/>
    </source>
</evidence>
<evidence type="ECO:0000256" key="3">
    <source>
        <dbReference type="ARBA" id="ARBA00023052"/>
    </source>
</evidence>
<evidence type="ECO:0000256" key="4">
    <source>
        <dbReference type="RuleBase" id="RU365014"/>
    </source>
</evidence>
<dbReference type="CDD" id="cd02000">
    <property type="entry name" value="TPP_E1_PDC_ADC_BCADC"/>
    <property type="match status" value="1"/>
</dbReference>
<comment type="caution">
    <text evidence="7">The sequence shown here is derived from an EMBL/GenBank/DDBJ whole genome shotgun (WGS) entry which is preliminary data.</text>
</comment>
<proteinExistence type="inferred from homology"/>
<evidence type="ECO:0000256" key="1">
    <source>
        <dbReference type="ARBA" id="ARBA00001964"/>
    </source>
</evidence>
<sequence>MRPDPEGLLPATEPVTLIDSDGAPVTTARAADVPPEAAVPPAGVGPQTQALDPADHSRTATGAQAGPVSHPAPPYGAGAGYWQLPPGPALVAALRGMIAARRFNDQAYALVRQGRLAVYPSSHGQEACQVAAAQVLSDGDWLFPTYRDTAAVVARGVDPGETLTLLSGEWHHGWDVHAHHVAPLTTPLATQLPHAVGVAHAARLRGEDTVVLALCGDGGTSEGDFHEALNFAAVLHAPVVFLVQNNTFAISVPLSRQTAAPSLAHKGAGYGIPGERVDGNDAAALLAVLGAAVDAARAGGGPRLVEAHTYRIQAHTNADDATRYREDDEVAAWSRRDPVDRLRTFLTERGDIDEADLAAFADDAERMAARLREELATDVRHDPSELFEHVYATPTPQLREQLAMLTDEAIRDRPAGDTAPPARAEAAGLAAPTTGTSDPGGAR</sequence>
<feature type="compositionally biased region" description="Low complexity" evidence="5">
    <location>
        <begin position="30"/>
        <end position="46"/>
    </location>
</feature>
<gene>
    <name evidence="7" type="ORF">HGK34_00935</name>
</gene>
<comment type="cofactor">
    <cofactor evidence="1 4">
        <name>thiamine diphosphate</name>
        <dbReference type="ChEBI" id="CHEBI:58937"/>
    </cofactor>
</comment>
<evidence type="ECO:0000313" key="8">
    <source>
        <dbReference type="Proteomes" id="UP000675409"/>
    </source>
</evidence>
<feature type="region of interest" description="Disordered" evidence="5">
    <location>
        <begin position="1"/>
        <end position="68"/>
    </location>
</feature>
<feature type="domain" description="Dehydrogenase E1 component" evidence="6">
    <location>
        <begin position="97"/>
        <end position="363"/>
    </location>
</feature>
<feature type="region of interest" description="Disordered" evidence="5">
    <location>
        <begin position="410"/>
        <end position="443"/>
    </location>
</feature>
<organism evidence="7 8">
    <name type="scientific">Myceligenerans indicum</name>
    <dbReference type="NCBI Taxonomy" id="2593663"/>
    <lineage>
        <taxon>Bacteria</taxon>
        <taxon>Bacillati</taxon>
        <taxon>Actinomycetota</taxon>
        <taxon>Actinomycetes</taxon>
        <taxon>Micrococcales</taxon>
        <taxon>Promicromonosporaceae</taxon>
        <taxon>Myceligenerans</taxon>
    </lineage>
</organism>
<protein>
    <recommendedName>
        <fullName evidence="4">2-oxoisovalerate dehydrogenase subunit alpha</fullName>
        <ecNumber evidence="4">1.2.4.4</ecNumber>
    </recommendedName>
    <alternativeName>
        <fullName evidence="4">Branched-chain alpha-keto acid dehydrogenase E1 component alpha chain</fullName>
    </alternativeName>
</protein>
<accession>A0ABS1LF17</accession>
<keyword evidence="3 4" id="KW-0786">Thiamine pyrophosphate</keyword>
<dbReference type="EMBL" id="JABBYC010000001">
    <property type="protein sequence ID" value="MBL0884857.1"/>
    <property type="molecule type" value="Genomic_DNA"/>
</dbReference>
<dbReference type="EC" id="1.2.4.4" evidence="4"/>
<dbReference type="SUPFAM" id="SSF52518">
    <property type="entry name" value="Thiamin diphosphate-binding fold (THDP-binding)"/>
    <property type="match status" value="1"/>
</dbReference>
<name>A0ABS1LF17_9MICO</name>
<dbReference type="InterPro" id="IPR001017">
    <property type="entry name" value="DH_E1"/>
</dbReference>
<evidence type="ECO:0000259" key="6">
    <source>
        <dbReference type="Pfam" id="PF00676"/>
    </source>
</evidence>
<keyword evidence="2 4" id="KW-0560">Oxidoreductase</keyword>
<dbReference type="RefSeq" id="WP_201844677.1">
    <property type="nucleotide sequence ID" value="NZ_JABBYC010000001.1"/>
</dbReference>
<comment type="similarity">
    <text evidence="4">Belongs to the BCKDHA family.</text>
</comment>
<dbReference type="InterPro" id="IPR029061">
    <property type="entry name" value="THDP-binding"/>
</dbReference>
<feature type="compositionally biased region" description="Low complexity" evidence="5">
    <location>
        <begin position="416"/>
        <end position="436"/>
    </location>
</feature>
<dbReference type="Gene3D" id="3.40.50.970">
    <property type="match status" value="1"/>
</dbReference>
<dbReference type="Proteomes" id="UP000675409">
    <property type="component" value="Unassembled WGS sequence"/>
</dbReference>